<dbReference type="EMBL" id="CAJOBC010007933">
    <property type="protein sequence ID" value="CAF3947760.1"/>
    <property type="molecule type" value="Genomic_DNA"/>
</dbReference>
<dbReference type="AlphaFoldDB" id="A0A814V2R1"/>
<dbReference type="Proteomes" id="UP000663829">
    <property type="component" value="Unassembled WGS sequence"/>
</dbReference>
<evidence type="ECO:0000313" key="3">
    <source>
        <dbReference type="EMBL" id="CAF1183308.1"/>
    </source>
</evidence>
<protein>
    <recommendedName>
        <fullName evidence="2">Mutator-like transposase domain-containing protein</fullName>
    </recommendedName>
</protein>
<comment type="caution">
    <text evidence="3">The sequence shown here is derived from an EMBL/GenBank/DDBJ whole genome shotgun (WGS) entry which is preliminary data.</text>
</comment>
<feature type="compositionally biased region" description="Acidic residues" evidence="1">
    <location>
        <begin position="448"/>
        <end position="457"/>
    </location>
</feature>
<evidence type="ECO:0000259" key="2">
    <source>
        <dbReference type="Pfam" id="PF20700"/>
    </source>
</evidence>
<accession>A0A814V2R1</accession>
<keyword evidence="5" id="KW-1185">Reference proteome</keyword>
<feature type="region of interest" description="Disordered" evidence="1">
    <location>
        <begin position="427"/>
        <end position="465"/>
    </location>
</feature>
<sequence>MIRIGTSKRYPQTQMRDVNIRCVIGANLAGIGDQGLAKLFGILNVPPPIDDDHYSHTVAHVLPSLRAHQQNSMSTAVEEACTQSDGRQLSVSGDGSWQRRGFSSLNGVAAVMSSSTTAKVLDIERMSKKCSTCIGALSIKHVNREKYEEIINKHSCEMNHIGSSGAMEVDGIYRLFERSQRLYNVQYVNYIGDGDAKILPKLLSNPPYDNIKINKIEDINHFSKKMLHRLQKIAQDLKKIKIDGKMGIGDMMINFKYYYRQAIVRNKTNLDEIVKSVWAIWKHKASTDLEPHHGWCSPMFCGFMKALEEDKEYDHTRHTLPLAVMNAIRPVFTELDSRDTLKRVLNGSSQNANESFHSILWSFAPKNRYSPGSIVDVCVALAVLVYNDGDQSIIPVVEPLTGGGGGYHTRVAMERCDKLRVYYEHKKKRKADVRAKMTEEERKQQEEKEQDDDEQLDDSYLPGAY</sequence>
<dbReference type="OrthoDB" id="10060618at2759"/>
<evidence type="ECO:0000313" key="4">
    <source>
        <dbReference type="EMBL" id="CAF3947760.1"/>
    </source>
</evidence>
<name>A0A814V2R1_9BILA</name>
<feature type="compositionally biased region" description="Basic and acidic residues" evidence="1">
    <location>
        <begin position="432"/>
        <end position="447"/>
    </location>
</feature>
<organism evidence="3 5">
    <name type="scientific">Didymodactylos carnosus</name>
    <dbReference type="NCBI Taxonomy" id="1234261"/>
    <lineage>
        <taxon>Eukaryota</taxon>
        <taxon>Metazoa</taxon>
        <taxon>Spiralia</taxon>
        <taxon>Gnathifera</taxon>
        <taxon>Rotifera</taxon>
        <taxon>Eurotatoria</taxon>
        <taxon>Bdelloidea</taxon>
        <taxon>Philodinida</taxon>
        <taxon>Philodinidae</taxon>
        <taxon>Didymodactylos</taxon>
    </lineage>
</organism>
<proteinExistence type="predicted"/>
<dbReference type="EMBL" id="CAJNOQ010007930">
    <property type="protein sequence ID" value="CAF1183308.1"/>
    <property type="molecule type" value="Genomic_DNA"/>
</dbReference>
<feature type="domain" description="Mutator-like transposase" evidence="2">
    <location>
        <begin position="13"/>
        <end position="301"/>
    </location>
</feature>
<dbReference type="InterPro" id="IPR049012">
    <property type="entry name" value="Mutator_transp_dom"/>
</dbReference>
<dbReference type="Proteomes" id="UP000681722">
    <property type="component" value="Unassembled WGS sequence"/>
</dbReference>
<gene>
    <name evidence="3" type="ORF">GPM918_LOCUS22819</name>
    <name evidence="4" type="ORF">SRO942_LOCUS22823</name>
</gene>
<evidence type="ECO:0000256" key="1">
    <source>
        <dbReference type="SAM" id="MobiDB-lite"/>
    </source>
</evidence>
<evidence type="ECO:0000313" key="5">
    <source>
        <dbReference type="Proteomes" id="UP000663829"/>
    </source>
</evidence>
<dbReference type="Pfam" id="PF20700">
    <property type="entry name" value="Mutator"/>
    <property type="match status" value="1"/>
</dbReference>
<dbReference type="PANTHER" id="PTHR31751">
    <property type="entry name" value="SI:CH211-108C17.2-RELATED-RELATED"/>
    <property type="match status" value="1"/>
</dbReference>
<reference evidence="3" key="1">
    <citation type="submission" date="2021-02" db="EMBL/GenBank/DDBJ databases">
        <authorList>
            <person name="Nowell W R."/>
        </authorList>
    </citation>
    <scope>NUCLEOTIDE SEQUENCE</scope>
</reference>